<dbReference type="InterPro" id="IPR008942">
    <property type="entry name" value="ENTH_VHS"/>
</dbReference>
<dbReference type="Gene3D" id="1.25.40.90">
    <property type="match status" value="1"/>
</dbReference>
<dbReference type="SUPFAM" id="SSF48464">
    <property type="entry name" value="ENTH/VHS domain"/>
    <property type="match status" value="1"/>
</dbReference>
<keyword evidence="8" id="KW-0968">Cytoplasmic vesicle</keyword>
<keyword evidence="4" id="KW-0254">Endocytosis</keyword>
<dbReference type="InterPro" id="IPR048050">
    <property type="entry name" value="ANTH_N_plant"/>
</dbReference>
<dbReference type="PANTHER" id="PTHR22951:SF12">
    <property type="entry name" value="OS05G0426100 PROTEIN"/>
    <property type="match status" value="1"/>
</dbReference>
<dbReference type="AlphaFoldDB" id="A0A5N6N159"/>
<dbReference type="GO" id="GO:0000149">
    <property type="term" value="F:SNARE binding"/>
    <property type="evidence" value="ECO:0007669"/>
    <property type="project" value="TreeGrafter"/>
</dbReference>
<dbReference type="PROSITE" id="PS50942">
    <property type="entry name" value="ENTH"/>
    <property type="match status" value="1"/>
</dbReference>
<organism evidence="10 11">
    <name type="scientific">Mikania micrantha</name>
    <name type="common">bitter vine</name>
    <dbReference type="NCBI Taxonomy" id="192012"/>
    <lineage>
        <taxon>Eukaryota</taxon>
        <taxon>Viridiplantae</taxon>
        <taxon>Streptophyta</taxon>
        <taxon>Embryophyta</taxon>
        <taxon>Tracheophyta</taxon>
        <taxon>Spermatophyta</taxon>
        <taxon>Magnoliopsida</taxon>
        <taxon>eudicotyledons</taxon>
        <taxon>Gunneridae</taxon>
        <taxon>Pentapetalae</taxon>
        <taxon>asterids</taxon>
        <taxon>campanulids</taxon>
        <taxon>Asterales</taxon>
        <taxon>Asteraceae</taxon>
        <taxon>Asteroideae</taxon>
        <taxon>Heliantheae alliance</taxon>
        <taxon>Eupatorieae</taxon>
        <taxon>Mikania</taxon>
    </lineage>
</organism>
<dbReference type="InterPro" id="IPR013809">
    <property type="entry name" value="ENTH"/>
</dbReference>
<dbReference type="OrthoDB" id="44015at2759"/>
<dbReference type="GO" id="GO:0005905">
    <property type="term" value="C:clathrin-coated pit"/>
    <property type="evidence" value="ECO:0007669"/>
    <property type="project" value="UniProtKB-SubCell"/>
</dbReference>
<protein>
    <recommendedName>
        <fullName evidence="9">ENTH domain-containing protein</fullName>
    </recommendedName>
</protein>
<keyword evidence="7" id="KW-0168">Coated pit</keyword>
<dbReference type="FunFam" id="1.25.40.90:FF:000019">
    <property type="entry name" value="Clathrin coat assembly protein"/>
    <property type="match status" value="1"/>
</dbReference>
<dbReference type="GO" id="GO:0048268">
    <property type="term" value="P:clathrin coat assembly"/>
    <property type="evidence" value="ECO:0007669"/>
    <property type="project" value="InterPro"/>
</dbReference>
<dbReference type="GO" id="GO:0006900">
    <property type="term" value="P:vesicle budding from membrane"/>
    <property type="evidence" value="ECO:0007669"/>
    <property type="project" value="TreeGrafter"/>
</dbReference>
<evidence type="ECO:0000256" key="5">
    <source>
        <dbReference type="ARBA" id="ARBA00023034"/>
    </source>
</evidence>
<evidence type="ECO:0000256" key="7">
    <source>
        <dbReference type="ARBA" id="ARBA00023176"/>
    </source>
</evidence>
<evidence type="ECO:0000256" key="6">
    <source>
        <dbReference type="ARBA" id="ARBA00023136"/>
    </source>
</evidence>
<feature type="domain" description="ENTH" evidence="9">
    <location>
        <begin position="20"/>
        <end position="156"/>
    </location>
</feature>
<dbReference type="SMART" id="SM00273">
    <property type="entry name" value="ENTH"/>
    <property type="match status" value="1"/>
</dbReference>
<evidence type="ECO:0000256" key="1">
    <source>
        <dbReference type="ARBA" id="ARBA00004132"/>
    </source>
</evidence>
<dbReference type="CDD" id="cd16987">
    <property type="entry name" value="ANTH_N_AP180_plant"/>
    <property type="match status" value="1"/>
</dbReference>
<dbReference type="FunFam" id="1.20.58.150:FF:000005">
    <property type="entry name" value="putative clathrin assembly protein At2g25430"/>
    <property type="match status" value="1"/>
</dbReference>
<comment type="caution">
    <text evidence="10">The sequence shown here is derived from an EMBL/GenBank/DDBJ whole genome shotgun (WGS) entry which is preliminary data.</text>
</comment>
<dbReference type="InterPro" id="IPR045192">
    <property type="entry name" value="AP180-like"/>
</dbReference>
<dbReference type="GO" id="GO:0072583">
    <property type="term" value="P:clathrin-dependent endocytosis"/>
    <property type="evidence" value="ECO:0007669"/>
    <property type="project" value="InterPro"/>
</dbReference>
<dbReference type="EMBL" id="SZYD01000014">
    <property type="protein sequence ID" value="KAD4179372.1"/>
    <property type="molecule type" value="Genomic_DNA"/>
</dbReference>
<dbReference type="GO" id="GO:0032050">
    <property type="term" value="F:clathrin heavy chain binding"/>
    <property type="evidence" value="ECO:0007669"/>
    <property type="project" value="TreeGrafter"/>
</dbReference>
<evidence type="ECO:0000313" key="11">
    <source>
        <dbReference type="Proteomes" id="UP000326396"/>
    </source>
</evidence>
<keyword evidence="6" id="KW-0472">Membrane</keyword>
<dbReference type="PANTHER" id="PTHR22951">
    <property type="entry name" value="CLATHRIN ASSEMBLY PROTEIN"/>
    <property type="match status" value="1"/>
</dbReference>
<evidence type="ECO:0000313" key="10">
    <source>
        <dbReference type="EMBL" id="KAD4179372.1"/>
    </source>
</evidence>
<name>A0A5N6N159_9ASTR</name>
<dbReference type="GO" id="GO:0030136">
    <property type="term" value="C:clathrin-coated vesicle"/>
    <property type="evidence" value="ECO:0007669"/>
    <property type="project" value="UniProtKB-SubCell"/>
</dbReference>
<proteinExistence type="predicted"/>
<keyword evidence="5" id="KW-0333">Golgi apparatus</keyword>
<accession>A0A5N6N159</accession>
<dbReference type="GO" id="GO:0005546">
    <property type="term" value="F:phosphatidylinositol-4,5-bisphosphate binding"/>
    <property type="evidence" value="ECO:0007669"/>
    <property type="project" value="TreeGrafter"/>
</dbReference>
<dbReference type="Gene3D" id="1.20.58.150">
    <property type="entry name" value="ANTH domain"/>
    <property type="match status" value="1"/>
</dbReference>
<dbReference type="InterPro" id="IPR011417">
    <property type="entry name" value="ANTH_dom"/>
</dbReference>
<comment type="subcellular location">
    <subcellularLocation>
        <location evidence="1">Cytoplasmic vesicle</location>
        <location evidence="1">Clathrin-coated vesicle</location>
    </subcellularLocation>
    <subcellularLocation>
        <location evidence="2">Golgi apparatus</location>
    </subcellularLocation>
    <subcellularLocation>
        <location evidence="3">Membrane</location>
        <location evidence="3">Clathrin-coated pit</location>
    </subcellularLocation>
</comment>
<evidence type="ECO:0000256" key="2">
    <source>
        <dbReference type="ARBA" id="ARBA00004555"/>
    </source>
</evidence>
<reference evidence="10 11" key="1">
    <citation type="submission" date="2019-05" db="EMBL/GenBank/DDBJ databases">
        <title>Mikania micrantha, genome provides insights into the molecular mechanism of rapid growth.</title>
        <authorList>
            <person name="Liu B."/>
        </authorList>
    </citation>
    <scope>NUCLEOTIDE SEQUENCE [LARGE SCALE GENOMIC DNA]</scope>
    <source>
        <strain evidence="10">NLD-2019</strain>
        <tissue evidence="10">Leaf</tissue>
    </source>
</reference>
<sequence>MGRFSKAIAAVKDHTSIHLARRASLADLDVAIVRATSHNEYPANECYIQEILNLTSESPLYVASCVNTISQRLNKTRNWIVALKTLMLVRRLLHEGNPKYESEIFFATRRGTRLLNMSDFRDTLRSNTWDYAAFVRTYSLFLDEELEYKMQGKRRTHSSFADEKDDEDDAETQVVVAPVCQMDIDQLLARNNHLIQLLERFLACRPTGEARSHIMVTVALYPILVQSFQIYYDIKEMMDVLTDRFDDLNIPQSIKVHGIFNRVAKQYNELDMFYDWCKSVAIATTSEFPEIEKISEKKLETMDELIKQKSDGSKQES</sequence>
<gene>
    <name evidence="10" type="ORF">E3N88_27963</name>
</gene>
<evidence type="ECO:0000256" key="8">
    <source>
        <dbReference type="ARBA" id="ARBA00023329"/>
    </source>
</evidence>
<keyword evidence="11" id="KW-1185">Reference proteome</keyword>
<evidence type="ECO:0000256" key="3">
    <source>
        <dbReference type="ARBA" id="ARBA00004600"/>
    </source>
</evidence>
<dbReference type="InterPro" id="IPR014712">
    <property type="entry name" value="ANTH_dom_sf"/>
</dbReference>
<evidence type="ECO:0000259" key="9">
    <source>
        <dbReference type="PROSITE" id="PS50942"/>
    </source>
</evidence>
<dbReference type="GO" id="GO:0005545">
    <property type="term" value="F:1-phosphatidylinositol binding"/>
    <property type="evidence" value="ECO:0007669"/>
    <property type="project" value="InterPro"/>
</dbReference>
<dbReference type="GO" id="GO:0005794">
    <property type="term" value="C:Golgi apparatus"/>
    <property type="evidence" value="ECO:0007669"/>
    <property type="project" value="UniProtKB-SubCell"/>
</dbReference>
<evidence type="ECO:0000256" key="4">
    <source>
        <dbReference type="ARBA" id="ARBA00022583"/>
    </source>
</evidence>
<dbReference type="SUPFAM" id="SSF89009">
    <property type="entry name" value="GAT-like domain"/>
    <property type="match status" value="1"/>
</dbReference>
<dbReference type="Proteomes" id="UP000326396">
    <property type="component" value="Linkage Group LG4"/>
</dbReference>
<dbReference type="Pfam" id="PF07651">
    <property type="entry name" value="ANTH"/>
    <property type="match status" value="1"/>
</dbReference>